<keyword evidence="3" id="KW-1185">Reference proteome</keyword>
<sequence length="692" mass="77111">MASASSTEPELGQTQNTPQTQTLPACGRDSSLSSQTNTEGITTDPSPQATAIPTETASTLEYGSDVDENDFQALQATSNSRGRPLKNWTHAQSELLQTKTATFLACAQTHKDSLLGKTSRSPWPKHLLLCLEGIEKELAGNEVMKPLLNANLLRATGERPLSKEDEDRNKEQKQENMNKWKKNVKLFYKNKLHDWRKQHVQELSPPPKEDQGAYELLKKVFLANFGPRELFARENADDIRKHRDELVAQKPELKSNNGASYQIALSELWAVADQNTYVEKSKDQVSDLESVEAPCRSRKNLDARFDVDHEESWDSFSKGFLKWGEKHIPRRFVRPPESKPTVTIPKNSNGIPIFPNGKFSDVTVMRDVLTAFFKAVWIYSWPVDSQMAAIPWGRVTEHPEDYYDRDQLPKDKILKAPESMKQSDVVTWFEFFKERPKGSPPFTFFLKSEIEDRLHRRDTRALADLTAGEEPEDELTPRTSSPAPEIVTDDLLDPSQPASTSTAEQGVQDPSSTALDAFSSPDASRVIDPPTFHIQAQLAVSSPSQPASTSGAEQGVQEPPSSSSKDDLPQVNATSRYCKIEHGWVEEKEKEGNENGKKKKGKAENGTGKKGKVAKGKKGKATQESDKTREGEGKEAVVKQKRKVDHIGETEEQGDQKRARTDGTADAGSMVQSTQRRSSRLRNATTQPADSA</sequence>
<dbReference type="EMBL" id="ML179346">
    <property type="protein sequence ID" value="THU90079.1"/>
    <property type="molecule type" value="Genomic_DNA"/>
</dbReference>
<evidence type="ECO:0000256" key="1">
    <source>
        <dbReference type="SAM" id="MobiDB-lite"/>
    </source>
</evidence>
<organism evidence="2 3">
    <name type="scientific">Dendrothele bispora (strain CBS 962.96)</name>
    <dbReference type="NCBI Taxonomy" id="1314807"/>
    <lineage>
        <taxon>Eukaryota</taxon>
        <taxon>Fungi</taxon>
        <taxon>Dikarya</taxon>
        <taxon>Basidiomycota</taxon>
        <taxon>Agaricomycotina</taxon>
        <taxon>Agaricomycetes</taxon>
        <taxon>Agaricomycetidae</taxon>
        <taxon>Agaricales</taxon>
        <taxon>Agaricales incertae sedis</taxon>
        <taxon>Dendrothele</taxon>
    </lineage>
</organism>
<evidence type="ECO:0000313" key="2">
    <source>
        <dbReference type="EMBL" id="THU90079.1"/>
    </source>
</evidence>
<feature type="compositionally biased region" description="Polar residues" evidence="1">
    <location>
        <begin position="496"/>
        <end position="514"/>
    </location>
</feature>
<feature type="compositionally biased region" description="Polar residues" evidence="1">
    <location>
        <begin position="538"/>
        <end position="552"/>
    </location>
</feature>
<proteinExistence type="predicted"/>
<feature type="region of interest" description="Disordered" evidence="1">
    <location>
        <begin position="462"/>
        <end position="692"/>
    </location>
</feature>
<dbReference type="Proteomes" id="UP000297245">
    <property type="component" value="Unassembled WGS sequence"/>
</dbReference>
<dbReference type="AlphaFoldDB" id="A0A4S8LLG3"/>
<feature type="region of interest" description="Disordered" evidence="1">
    <location>
        <begin position="1"/>
        <end position="51"/>
    </location>
</feature>
<dbReference type="OrthoDB" id="3063186at2759"/>
<evidence type="ECO:0000313" key="3">
    <source>
        <dbReference type="Proteomes" id="UP000297245"/>
    </source>
</evidence>
<protein>
    <submittedName>
        <fullName evidence="2">Uncharacterized protein</fullName>
    </submittedName>
</protein>
<feature type="compositionally biased region" description="Basic and acidic residues" evidence="1">
    <location>
        <begin position="621"/>
        <end position="638"/>
    </location>
</feature>
<feature type="compositionally biased region" description="Low complexity" evidence="1">
    <location>
        <begin position="13"/>
        <end position="22"/>
    </location>
</feature>
<feature type="compositionally biased region" description="Basic and acidic residues" evidence="1">
    <location>
        <begin position="645"/>
        <end position="663"/>
    </location>
</feature>
<name>A0A4S8LLG3_DENBC</name>
<reference evidence="2 3" key="1">
    <citation type="journal article" date="2019" name="Nat. Ecol. Evol.">
        <title>Megaphylogeny resolves global patterns of mushroom evolution.</title>
        <authorList>
            <person name="Varga T."/>
            <person name="Krizsan K."/>
            <person name="Foldi C."/>
            <person name="Dima B."/>
            <person name="Sanchez-Garcia M."/>
            <person name="Sanchez-Ramirez S."/>
            <person name="Szollosi G.J."/>
            <person name="Szarkandi J.G."/>
            <person name="Papp V."/>
            <person name="Albert L."/>
            <person name="Andreopoulos W."/>
            <person name="Angelini C."/>
            <person name="Antonin V."/>
            <person name="Barry K.W."/>
            <person name="Bougher N.L."/>
            <person name="Buchanan P."/>
            <person name="Buyck B."/>
            <person name="Bense V."/>
            <person name="Catcheside P."/>
            <person name="Chovatia M."/>
            <person name="Cooper J."/>
            <person name="Damon W."/>
            <person name="Desjardin D."/>
            <person name="Finy P."/>
            <person name="Geml J."/>
            <person name="Haridas S."/>
            <person name="Hughes K."/>
            <person name="Justo A."/>
            <person name="Karasinski D."/>
            <person name="Kautmanova I."/>
            <person name="Kiss B."/>
            <person name="Kocsube S."/>
            <person name="Kotiranta H."/>
            <person name="LaButti K.M."/>
            <person name="Lechner B.E."/>
            <person name="Liimatainen K."/>
            <person name="Lipzen A."/>
            <person name="Lukacs Z."/>
            <person name="Mihaltcheva S."/>
            <person name="Morgado L.N."/>
            <person name="Niskanen T."/>
            <person name="Noordeloos M.E."/>
            <person name="Ohm R.A."/>
            <person name="Ortiz-Santana B."/>
            <person name="Ovrebo C."/>
            <person name="Racz N."/>
            <person name="Riley R."/>
            <person name="Savchenko A."/>
            <person name="Shiryaev A."/>
            <person name="Soop K."/>
            <person name="Spirin V."/>
            <person name="Szebenyi C."/>
            <person name="Tomsovsky M."/>
            <person name="Tulloss R.E."/>
            <person name="Uehling J."/>
            <person name="Grigoriev I.V."/>
            <person name="Vagvolgyi C."/>
            <person name="Papp T."/>
            <person name="Martin F.M."/>
            <person name="Miettinen O."/>
            <person name="Hibbett D.S."/>
            <person name="Nagy L.G."/>
        </authorList>
    </citation>
    <scope>NUCLEOTIDE SEQUENCE [LARGE SCALE GENOMIC DNA]</scope>
    <source>
        <strain evidence="2 3">CBS 962.96</strain>
    </source>
</reference>
<feature type="compositionally biased region" description="Basic and acidic residues" evidence="1">
    <location>
        <begin position="578"/>
        <end position="596"/>
    </location>
</feature>
<feature type="compositionally biased region" description="Basic residues" evidence="1">
    <location>
        <begin position="609"/>
        <end position="620"/>
    </location>
</feature>
<feature type="compositionally biased region" description="Polar residues" evidence="1">
    <location>
        <begin position="670"/>
        <end position="692"/>
    </location>
</feature>
<accession>A0A4S8LLG3</accession>
<feature type="compositionally biased region" description="Polar residues" evidence="1">
    <location>
        <begin position="30"/>
        <end position="51"/>
    </location>
</feature>
<gene>
    <name evidence="2" type="ORF">K435DRAFT_864630</name>
</gene>